<feature type="non-terminal residue" evidence="1">
    <location>
        <position position="1"/>
    </location>
</feature>
<reference evidence="1" key="1">
    <citation type="journal article" date="2014" name="Front. Microbiol.">
        <title>High frequency of phylogenetically diverse reductive dehalogenase-homologous genes in deep subseafloor sedimentary metagenomes.</title>
        <authorList>
            <person name="Kawai M."/>
            <person name="Futagami T."/>
            <person name="Toyoda A."/>
            <person name="Takaki Y."/>
            <person name="Nishi S."/>
            <person name="Hori S."/>
            <person name="Arai W."/>
            <person name="Tsubouchi T."/>
            <person name="Morono Y."/>
            <person name="Uchiyama I."/>
            <person name="Ito T."/>
            <person name="Fujiyama A."/>
            <person name="Inagaki F."/>
            <person name="Takami H."/>
        </authorList>
    </citation>
    <scope>NUCLEOTIDE SEQUENCE</scope>
    <source>
        <strain evidence="1">Expedition CK06-06</strain>
    </source>
</reference>
<proteinExistence type="predicted"/>
<accession>X1PKS3</accession>
<name>X1PKS3_9ZZZZ</name>
<dbReference type="EMBL" id="BARV01023691">
    <property type="protein sequence ID" value="GAI39660.1"/>
    <property type="molecule type" value="Genomic_DNA"/>
</dbReference>
<dbReference type="AlphaFoldDB" id="X1PKS3"/>
<organism evidence="1">
    <name type="scientific">marine sediment metagenome</name>
    <dbReference type="NCBI Taxonomy" id="412755"/>
    <lineage>
        <taxon>unclassified sequences</taxon>
        <taxon>metagenomes</taxon>
        <taxon>ecological metagenomes</taxon>
    </lineage>
</organism>
<protein>
    <submittedName>
        <fullName evidence="1">Uncharacterized protein</fullName>
    </submittedName>
</protein>
<gene>
    <name evidence="1" type="ORF">S06H3_38820</name>
</gene>
<comment type="caution">
    <text evidence="1">The sequence shown here is derived from an EMBL/GenBank/DDBJ whole genome shotgun (WGS) entry which is preliminary data.</text>
</comment>
<sequence>VKKLPSQAIISGFKGKLDFYVHDGQSCARSWPRSPGKRRSLSVEAQWPAFRYAVQAWITLPEEIKNAYRKMAEGTGLTGRDMFSRSYLQTENPPPGLESEKQIIWRGGLALLDGFRERAGQRLTIANRKVFKLAFQLRKHGVVDGDVYYRIRKLDDTILLEKRWGNASELPTTYAWRQVEFDNPLVIDEEVRILVEFAGGDRNNVVYALYMNANVKPGEYWTFWRPEKGWYDGSGFDFTYRYSYLPGE</sequence>
<evidence type="ECO:0000313" key="1">
    <source>
        <dbReference type="EMBL" id="GAI39660.1"/>
    </source>
</evidence>